<accession>A0ABV6YX36</accession>
<keyword evidence="1" id="KW-0812">Transmembrane</keyword>
<sequence length="332" mass="38724">KYFHFGTIIPNAFYIKAASSLFYSAYGAQSTISFIRNHILLISIALLSFSLKPLDRANPDRLVSGLLILFNFIFYLRVDTLQDIYNRFLFPTSIFFLYLSLPALTILFNHLVSWQNSRFIRNTVLVIIILFIFHSSSIFNTWFIIRAVLSGEEHFKNSPSLMQKEYRIAMLLKGYQNIKKVKIACGDSGVIPYFTEAIHLDNCGLNDRFIAKERDLKKLTDYYFGHKPDLVTRASNKDLTWVTYGHGNLGNFSRWSKDERWDQYFYIGTIKTSEDIYDLELFLRKDSPEFKELGAYLKANVVDGFYREFPISIGNYEPDKTKNPQWIARDKS</sequence>
<evidence type="ECO:0000313" key="2">
    <source>
        <dbReference type="EMBL" id="MFC1850764.1"/>
    </source>
</evidence>
<evidence type="ECO:0000313" key="3">
    <source>
        <dbReference type="Proteomes" id="UP001594351"/>
    </source>
</evidence>
<organism evidence="2 3">
    <name type="scientific">candidate division CSSED10-310 bacterium</name>
    <dbReference type="NCBI Taxonomy" id="2855610"/>
    <lineage>
        <taxon>Bacteria</taxon>
        <taxon>Bacteria division CSSED10-310</taxon>
    </lineage>
</organism>
<reference evidence="2 3" key="1">
    <citation type="submission" date="2024-09" db="EMBL/GenBank/DDBJ databases">
        <title>Laminarin stimulates single cell rates of sulfate reduction while oxygen inhibits transcriptomic activity in coastal marine sediment.</title>
        <authorList>
            <person name="Lindsay M."/>
            <person name="Orcutt B."/>
            <person name="Emerson D."/>
            <person name="Stepanauskas R."/>
            <person name="D'Angelo T."/>
        </authorList>
    </citation>
    <scope>NUCLEOTIDE SEQUENCE [LARGE SCALE GENOMIC DNA]</scope>
    <source>
        <strain evidence="2">SAG AM-311-K15</strain>
    </source>
</reference>
<comment type="caution">
    <text evidence="2">The sequence shown here is derived from an EMBL/GenBank/DDBJ whole genome shotgun (WGS) entry which is preliminary data.</text>
</comment>
<name>A0ABV6YX36_UNCC1</name>
<feature type="transmembrane region" description="Helical" evidence="1">
    <location>
        <begin position="124"/>
        <end position="145"/>
    </location>
</feature>
<feature type="transmembrane region" description="Helical" evidence="1">
    <location>
        <begin position="61"/>
        <end position="78"/>
    </location>
</feature>
<evidence type="ECO:0008006" key="4">
    <source>
        <dbReference type="Google" id="ProtNLM"/>
    </source>
</evidence>
<protein>
    <recommendedName>
        <fullName evidence="4">Glycosyltransferase RgtA/B/C/D-like domain-containing protein</fullName>
    </recommendedName>
</protein>
<gene>
    <name evidence="2" type="ORF">ACFL27_11275</name>
</gene>
<feature type="transmembrane region" description="Helical" evidence="1">
    <location>
        <begin position="31"/>
        <end position="49"/>
    </location>
</feature>
<feature type="transmembrane region" description="Helical" evidence="1">
    <location>
        <begin position="90"/>
        <end position="112"/>
    </location>
</feature>
<proteinExistence type="predicted"/>
<keyword evidence="3" id="KW-1185">Reference proteome</keyword>
<feature type="non-terminal residue" evidence="2">
    <location>
        <position position="1"/>
    </location>
</feature>
<dbReference type="Proteomes" id="UP001594351">
    <property type="component" value="Unassembled WGS sequence"/>
</dbReference>
<keyword evidence="1" id="KW-0472">Membrane</keyword>
<dbReference type="EMBL" id="JBHPBY010000123">
    <property type="protein sequence ID" value="MFC1850764.1"/>
    <property type="molecule type" value="Genomic_DNA"/>
</dbReference>
<keyword evidence="1" id="KW-1133">Transmembrane helix</keyword>
<evidence type="ECO:0000256" key="1">
    <source>
        <dbReference type="SAM" id="Phobius"/>
    </source>
</evidence>